<dbReference type="InterPro" id="IPR001173">
    <property type="entry name" value="Glyco_trans_2-like"/>
</dbReference>
<evidence type="ECO:0000313" key="3">
    <source>
        <dbReference type="EMBL" id="QLG87784.1"/>
    </source>
</evidence>
<feature type="transmembrane region" description="Helical" evidence="1">
    <location>
        <begin position="287"/>
        <end position="309"/>
    </location>
</feature>
<dbReference type="AlphaFoldDB" id="A0A7H9BJW3"/>
<dbReference type="InterPro" id="IPR029044">
    <property type="entry name" value="Nucleotide-diphossugar_trans"/>
</dbReference>
<reference evidence="3 4" key="1">
    <citation type="submission" date="2020-07" db="EMBL/GenBank/DDBJ databases">
        <title>Complete genome sequence of Chitinibacter sp. 2T18.</title>
        <authorList>
            <person name="Bae J.-W."/>
            <person name="Choi J.-W."/>
        </authorList>
    </citation>
    <scope>NUCLEOTIDE SEQUENCE [LARGE SCALE GENOMIC DNA]</scope>
    <source>
        <strain evidence="3 4">2T18</strain>
    </source>
</reference>
<keyword evidence="4" id="KW-1185">Reference proteome</keyword>
<dbReference type="Pfam" id="PF00535">
    <property type="entry name" value="Glycos_transf_2"/>
    <property type="match status" value="1"/>
</dbReference>
<feature type="domain" description="Glycosyltransferase 2-like" evidence="2">
    <location>
        <begin position="8"/>
        <end position="130"/>
    </location>
</feature>
<keyword evidence="1" id="KW-0472">Membrane</keyword>
<sequence>MNTNSLISVVVIGHNEGARLSRCLQSVRASTYQPIELIYVDSFSSDDSIARAQTIADQIFSAHTRGAAAARNTGLMHAQGHWVMFLDGDTELDPDFLLIALQQLKHQSTLACVWGHRVERAPEQSIYVQVLDLDWRYRPGETEFCGGDALFRRAALSEVNGFNPLLLAGEEPEMCHRLRQNGWRILHLDTPMTRHDLAITQFTQYWQRTSRAGYAYAAVSASSRSFWANEVRHNLRQSAILIALLTLLAAGVLMHAWLALAAVSLLAALALRSSWRARWRSAHLPTLLMYGLHSWFAQIPISVGIYRYYRDQSAQKPASFGNYKEAKK</sequence>
<dbReference type="KEGG" id="chiz:HQ393_05665"/>
<dbReference type="GO" id="GO:0016740">
    <property type="term" value="F:transferase activity"/>
    <property type="evidence" value="ECO:0007669"/>
    <property type="project" value="UniProtKB-KW"/>
</dbReference>
<dbReference type="PANTHER" id="PTHR43685:SF2">
    <property type="entry name" value="GLYCOSYLTRANSFERASE 2-LIKE DOMAIN-CONTAINING PROTEIN"/>
    <property type="match status" value="1"/>
</dbReference>
<dbReference type="Gene3D" id="3.90.550.10">
    <property type="entry name" value="Spore Coat Polysaccharide Biosynthesis Protein SpsA, Chain A"/>
    <property type="match status" value="1"/>
</dbReference>
<protein>
    <submittedName>
        <fullName evidence="3">Glycosyltransferase family 2 protein</fullName>
    </submittedName>
</protein>
<keyword evidence="1" id="KW-0812">Transmembrane</keyword>
<keyword evidence="1" id="KW-1133">Transmembrane helix</keyword>
<dbReference type="SUPFAM" id="SSF53448">
    <property type="entry name" value="Nucleotide-diphospho-sugar transferases"/>
    <property type="match status" value="1"/>
</dbReference>
<evidence type="ECO:0000259" key="2">
    <source>
        <dbReference type="Pfam" id="PF00535"/>
    </source>
</evidence>
<evidence type="ECO:0000256" key="1">
    <source>
        <dbReference type="SAM" id="Phobius"/>
    </source>
</evidence>
<organism evidence="3 4">
    <name type="scientific">Chitinibacter bivalviorum</name>
    <dbReference type="NCBI Taxonomy" id="2739434"/>
    <lineage>
        <taxon>Bacteria</taxon>
        <taxon>Pseudomonadati</taxon>
        <taxon>Pseudomonadota</taxon>
        <taxon>Betaproteobacteria</taxon>
        <taxon>Neisseriales</taxon>
        <taxon>Chitinibacteraceae</taxon>
        <taxon>Chitinibacter</taxon>
    </lineage>
</organism>
<evidence type="ECO:0000313" key="4">
    <source>
        <dbReference type="Proteomes" id="UP000509597"/>
    </source>
</evidence>
<dbReference type="RefSeq" id="WP_179357864.1">
    <property type="nucleotide sequence ID" value="NZ_CP058627.1"/>
</dbReference>
<name>A0A7H9BJW3_9NEIS</name>
<keyword evidence="3" id="KW-0808">Transferase</keyword>
<dbReference type="InterPro" id="IPR050834">
    <property type="entry name" value="Glycosyltransf_2"/>
</dbReference>
<proteinExistence type="predicted"/>
<accession>A0A7H9BJW3</accession>
<dbReference type="CDD" id="cd00761">
    <property type="entry name" value="Glyco_tranf_GTA_type"/>
    <property type="match status" value="1"/>
</dbReference>
<feature type="transmembrane region" description="Helical" evidence="1">
    <location>
        <begin position="239"/>
        <end position="267"/>
    </location>
</feature>
<dbReference type="EMBL" id="CP058627">
    <property type="protein sequence ID" value="QLG87784.1"/>
    <property type="molecule type" value="Genomic_DNA"/>
</dbReference>
<gene>
    <name evidence="3" type="ORF">HQ393_05665</name>
</gene>
<dbReference type="Proteomes" id="UP000509597">
    <property type="component" value="Chromosome"/>
</dbReference>
<dbReference type="GO" id="GO:0044010">
    <property type="term" value="P:single-species biofilm formation"/>
    <property type="evidence" value="ECO:0007669"/>
    <property type="project" value="TreeGrafter"/>
</dbReference>
<dbReference type="PANTHER" id="PTHR43685">
    <property type="entry name" value="GLYCOSYLTRANSFERASE"/>
    <property type="match status" value="1"/>
</dbReference>